<reference evidence="3" key="2">
    <citation type="journal article" date="2023" name="Plants (Basel)">
        <title>Annotation of the Turnera subulata (Passifloraceae) Draft Genome Reveals the S-Locus Evolved after the Divergence of Turneroideae from Passifloroideae in a Stepwise Manner.</title>
        <authorList>
            <person name="Henning P.M."/>
            <person name="Roalson E.H."/>
            <person name="Mir W."/>
            <person name="McCubbin A.G."/>
            <person name="Shore J.S."/>
        </authorList>
    </citation>
    <scope>NUCLEOTIDE SEQUENCE</scope>
    <source>
        <strain evidence="3">F60SS</strain>
    </source>
</reference>
<gene>
    <name evidence="3" type="ORF">Tsubulata_042945</name>
</gene>
<evidence type="ECO:0000256" key="1">
    <source>
        <dbReference type="SAM" id="SignalP"/>
    </source>
</evidence>
<accession>A0A9Q0J324</accession>
<dbReference type="InterPro" id="IPR040256">
    <property type="entry name" value="At4g02000-like"/>
</dbReference>
<feature type="chain" id="PRO_5040257298" description="DUF4283 domain-containing protein" evidence="1">
    <location>
        <begin position="29"/>
        <end position="277"/>
    </location>
</feature>
<feature type="signal peptide" evidence="1">
    <location>
        <begin position="1"/>
        <end position="28"/>
    </location>
</feature>
<dbReference type="AlphaFoldDB" id="A0A9Q0J324"/>
<evidence type="ECO:0000259" key="2">
    <source>
        <dbReference type="Pfam" id="PF14111"/>
    </source>
</evidence>
<evidence type="ECO:0000313" key="4">
    <source>
        <dbReference type="Proteomes" id="UP001141552"/>
    </source>
</evidence>
<organism evidence="3 4">
    <name type="scientific">Turnera subulata</name>
    <dbReference type="NCBI Taxonomy" id="218843"/>
    <lineage>
        <taxon>Eukaryota</taxon>
        <taxon>Viridiplantae</taxon>
        <taxon>Streptophyta</taxon>
        <taxon>Embryophyta</taxon>
        <taxon>Tracheophyta</taxon>
        <taxon>Spermatophyta</taxon>
        <taxon>Magnoliopsida</taxon>
        <taxon>eudicotyledons</taxon>
        <taxon>Gunneridae</taxon>
        <taxon>Pentapetalae</taxon>
        <taxon>rosids</taxon>
        <taxon>fabids</taxon>
        <taxon>Malpighiales</taxon>
        <taxon>Passifloraceae</taxon>
        <taxon>Turnera</taxon>
    </lineage>
</organism>
<dbReference type="OrthoDB" id="1750606at2759"/>
<comment type="caution">
    <text evidence="3">The sequence shown here is derived from an EMBL/GenBank/DDBJ whole genome shotgun (WGS) entry which is preliminary data.</text>
</comment>
<dbReference type="PANTHER" id="PTHR31286:SF173">
    <property type="entry name" value="DUF4283 DOMAIN-CONTAINING PROTEIN"/>
    <property type="match status" value="1"/>
</dbReference>
<proteinExistence type="predicted"/>
<reference evidence="3" key="1">
    <citation type="submission" date="2022-02" db="EMBL/GenBank/DDBJ databases">
        <authorList>
            <person name="Henning P.M."/>
            <person name="McCubbin A.G."/>
            <person name="Shore J.S."/>
        </authorList>
    </citation>
    <scope>NUCLEOTIDE SEQUENCE</scope>
    <source>
        <strain evidence="3">F60SS</strain>
        <tissue evidence="3">Leaves</tissue>
    </source>
</reference>
<dbReference type="InterPro" id="IPR025558">
    <property type="entry name" value="DUF4283"/>
</dbReference>
<dbReference type="Pfam" id="PF14111">
    <property type="entry name" value="DUF4283"/>
    <property type="match status" value="1"/>
</dbReference>
<name>A0A9Q0J324_9ROSI</name>
<evidence type="ECO:0000313" key="3">
    <source>
        <dbReference type="EMBL" id="KAJ4826292.1"/>
    </source>
</evidence>
<sequence length="277" mass="31191">MSLCLDHLHPTRTNWLLALLLVVRTIHGGKTRKWWEDEEVENEEGDIVVEEGENGVAVKLFDAFKTRLNKPWENAVIVKLLGKSIGYRTLLLKIQTLWKPSSPFRIVDLDNNFFIIRFQSQADYYHALIDGPWVIFGSVLSVQPWSPDFNPAKDSVDKVVCWVRFPGLSPTRYHTKVLTTMGNVVGSTVKIDTMTEKAKRGKFAKLAVAVDLTQPLKGVVRLDEKDIQVSYEGLPTICFTCGRIDHSPLVCPMRSRALGKEQQLSEGQESVDTPSPG</sequence>
<dbReference type="PANTHER" id="PTHR31286">
    <property type="entry name" value="GLYCINE-RICH CELL WALL STRUCTURAL PROTEIN 1.8-LIKE"/>
    <property type="match status" value="1"/>
</dbReference>
<keyword evidence="1" id="KW-0732">Signal</keyword>
<keyword evidence="4" id="KW-1185">Reference proteome</keyword>
<dbReference type="Proteomes" id="UP001141552">
    <property type="component" value="Unassembled WGS sequence"/>
</dbReference>
<feature type="domain" description="DUF4283" evidence="2">
    <location>
        <begin position="70"/>
        <end position="152"/>
    </location>
</feature>
<dbReference type="EMBL" id="JAKUCV010006708">
    <property type="protein sequence ID" value="KAJ4826292.1"/>
    <property type="molecule type" value="Genomic_DNA"/>
</dbReference>
<protein>
    <recommendedName>
        <fullName evidence="2">DUF4283 domain-containing protein</fullName>
    </recommendedName>
</protein>